<dbReference type="EMBL" id="LAZR01048272">
    <property type="protein sequence ID" value="KKK92295.1"/>
    <property type="molecule type" value="Genomic_DNA"/>
</dbReference>
<name>A0A0F9A2E7_9ZZZZ</name>
<dbReference type="AlphaFoldDB" id="A0A0F9A2E7"/>
<organism evidence="1">
    <name type="scientific">marine sediment metagenome</name>
    <dbReference type="NCBI Taxonomy" id="412755"/>
    <lineage>
        <taxon>unclassified sequences</taxon>
        <taxon>metagenomes</taxon>
        <taxon>ecological metagenomes</taxon>
    </lineage>
</organism>
<gene>
    <name evidence="1" type="ORF">LCGC14_2704340</name>
</gene>
<evidence type="ECO:0000313" key="1">
    <source>
        <dbReference type="EMBL" id="KKK92295.1"/>
    </source>
</evidence>
<proteinExistence type="predicted"/>
<comment type="caution">
    <text evidence="1">The sequence shown here is derived from an EMBL/GenBank/DDBJ whole genome shotgun (WGS) entry which is preliminary data.</text>
</comment>
<protein>
    <submittedName>
        <fullName evidence="1">Uncharacterized protein</fullName>
    </submittedName>
</protein>
<sequence length="28" mass="2874">LEAKVEADYATAAEIIAAALPDRAQEGS</sequence>
<reference evidence="1" key="1">
    <citation type="journal article" date="2015" name="Nature">
        <title>Complex archaea that bridge the gap between prokaryotes and eukaryotes.</title>
        <authorList>
            <person name="Spang A."/>
            <person name="Saw J.H."/>
            <person name="Jorgensen S.L."/>
            <person name="Zaremba-Niedzwiedzka K."/>
            <person name="Martijn J."/>
            <person name="Lind A.E."/>
            <person name="van Eijk R."/>
            <person name="Schleper C."/>
            <person name="Guy L."/>
            <person name="Ettema T.J."/>
        </authorList>
    </citation>
    <scope>NUCLEOTIDE SEQUENCE</scope>
</reference>
<accession>A0A0F9A2E7</accession>
<feature type="non-terminal residue" evidence="1">
    <location>
        <position position="1"/>
    </location>
</feature>